<evidence type="ECO:0000313" key="4">
    <source>
        <dbReference type="Proteomes" id="UP000471705"/>
    </source>
</evidence>
<accession>A0A7K3VL79</accession>
<evidence type="ECO:0000259" key="2">
    <source>
        <dbReference type="Pfam" id="PF22522"/>
    </source>
</evidence>
<dbReference type="RefSeq" id="WP_164048087.1">
    <property type="nucleotide sequence ID" value="NZ_WUFV01000013.1"/>
</dbReference>
<feature type="region of interest" description="Disordered" evidence="1">
    <location>
        <begin position="121"/>
        <end position="153"/>
    </location>
</feature>
<dbReference type="EMBL" id="WUFV01000013">
    <property type="protein sequence ID" value="NEK17477.1"/>
    <property type="molecule type" value="Genomic_DNA"/>
</dbReference>
<protein>
    <recommendedName>
        <fullName evidence="2">DUF6998 domain-containing protein</fullName>
    </recommendedName>
</protein>
<organism evidence="3 4">
    <name type="scientific">Rhizobium leguminosarum</name>
    <dbReference type="NCBI Taxonomy" id="384"/>
    <lineage>
        <taxon>Bacteria</taxon>
        <taxon>Pseudomonadati</taxon>
        <taxon>Pseudomonadota</taxon>
        <taxon>Alphaproteobacteria</taxon>
        <taxon>Hyphomicrobiales</taxon>
        <taxon>Rhizobiaceae</taxon>
        <taxon>Rhizobium/Agrobacterium group</taxon>
        <taxon>Rhizobium</taxon>
    </lineage>
</organism>
<sequence length="153" mass="16859">MRLRLPPVIKELIYARDKVKKHYDYPGVEFTLDGKLVGDIGEVVAAKVFGIKLTPGGGTGVDGHTQDGRAVQIKAAGKKGGPAFRQVDKRASHLIFIDFDFDNEVGTVLYNGPEHFVLRGMPDDWGGKQRTGRPRNDRTMQRRGLTARPAADC</sequence>
<dbReference type="AlphaFoldDB" id="A0A7K3VL79"/>
<feature type="domain" description="DUF6998" evidence="2">
    <location>
        <begin position="10"/>
        <end position="119"/>
    </location>
</feature>
<gene>
    <name evidence="3" type="ORF">GR257_21850</name>
</gene>
<evidence type="ECO:0000313" key="3">
    <source>
        <dbReference type="EMBL" id="NEK17477.1"/>
    </source>
</evidence>
<reference evidence="3 4" key="1">
    <citation type="submission" date="2019-12" db="EMBL/GenBank/DDBJ databases">
        <title>Rhizobium genotypes associated with high levels of biological nitrogen fixation by grain legumes in a temperate-maritime cropping system.</title>
        <authorList>
            <person name="Maluk M."/>
            <person name="Francesc Ferrando Molina F."/>
            <person name="Lopez Del Egido L."/>
            <person name="Lafos M."/>
            <person name="Langarica-Fuentes A."/>
            <person name="Gebre Yohannes G."/>
            <person name="Young M.W."/>
            <person name="Martin P."/>
            <person name="Gantlett R."/>
            <person name="Kenicer G."/>
            <person name="Hawes C."/>
            <person name="Begg G.S."/>
            <person name="Quilliam R.S."/>
            <person name="Squire G.R."/>
            <person name="Poole P.S."/>
            <person name="Young P.W."/>
            <person name="Iannetta P.M."/>
            <person name="James E.K."/>
        </authorList>
    </citation>
    <scope>NUCLEOTIDE SEQUENCE [LARGE SCALE GENOMIC DNA]</scope>
    <source>
        <strain evidence="3 4">JHI54</strain>
    </source>
</reference>
<dbReference type="Pfam" id="PF22522">
    <property type="entry name" value="DUF6998"/>
    <property type="match status" value="1"/>
</dbReference>
<comment type="caution">
    <text evidence="3">The sequence shown here is derived from an EMBL/GenBank/DDBJ whole genome shotgun (WGS) entry which is preliminary data.</text>
</comment>
<evidence type="ECO:0000256" key="1">
    <source>
        <dbReference type="SAM" id="MobiDB-lite"/>
    </source>
</evidence>
<name>A0A7K3VL79_RHILE</name>
<proteinExistence type="predicted"/>
<dbReference type="Proteomes" id="UP000471705">
    <property type="component" value="Unassembled WGS sequence"/>
</dbReference>
<dbReference type="InterPro" id="IPR054267">
    <property type="entry name" value="DUF6998"/>
</dbReference>